<dbReference type="InterPro" id="IPR005837">
    <property type="entry name" value="FliP"/>
</dbReference>
<feature type="transmembrane region" description="Helical" evidence="12">
    <location>
        <begin position="244"/>
        <end position="265"/>
    </location>
</feature>
<evidence type="ECO:0000256" key="8">
    <source>
        <dbReference type="ARBA" id="ARBA00022989"/>
    </source>
</evidence>
<keyword evidence="7 12" id="KW-0653">Protein transport</keyword>
<dbReference type="PRINTS" id="PR00951">
    <property type="entry name" value="FLGBIOSNFLIP"/>
</dbReference>
<dbReference type="GO" id="GO:0005886">
    <property type="term" value="C:plasma membrane"/>
    <property type="evidence" value="ECO:0007669"/>
    <property type="project" value="UniProtKB-SubCell"/>
</dbReference>
<comment type="function">
    <text evidence="12">Plays a role in the flagellum-specific transport system.</text>
</comment>
<keyword evidence="15" id="KW-1185">Reference proteome</keyword>
<accession>A0A518D4R9</accession>
<keyword evidence="14" id="KW-0969">Cilium</keyword>
<dbReference type="GO" id="GO:0009306">
    <property type="term" value="P:protein secretion"/>
    <property type="evidence" value="ECO:0007669"/>
    <property type="project" value="UniProtKB-UniRule"/>
</dbReference>
<keyword evidence="4 12" id="KW-1003">Cell membrane</keyword>
<evidence type="ECO:0000256" key="3">
    <source>
        <dbReference type="ARBA" id="ARBA00022448"/>
    </source>
</evidence>
<feature type="signal peptide" evidence="13">
    <location>
        <begin position="1"/>
        <end position="24"/>
    </location>
</feature>
<name>A0A518D4R9_9BACT</name>
<comment type="subcellular location">
    <subcellularLocation>
        <location evidence="12">Cell membrane</location>
        <topology evidence="12">Multi-pass membrane protein</topology>
    </subcellularLocation>
    <subcellularLocation>
        <location evidence="12">Bacterial flagellum basal body</location>
    </subcellularLocation>
</comment>
<dbReference type="GO" id="GO:0009425">
    <property type="term" value="C:bacterial-type flagellum basal body"/>
    <property type="evidence" value="ECO:0007669"/>
    <property type="project" value="UniProtKB-SubCell"/>
</dbReference>
<feature type="transmembrane region" description="Helical" evidence="12">
    <location>
        <begin position="208"/>
        <end position="232"/>
    </location>
</feature>
<evidence type="ECO:0000256" key="12">
    <source>
        <dbReference type="RuleBase" id="RU362069"/>
    </source>
</evidence>
<evidence type="ECO:0000256" key="13">
    <source>
        <dbReference type="SAM" id="SignalP"/>
    </source>
</evidence>
<keyword evidence="14" id="KW-0282">Flagellum</keyword>
<keyword evidence="9 12" id="KW-0472">Membrane</keyword>
<feature type="transmembrane region" description="Helical" evidence="12">
    <location>
        <begin position="107"/>
        <end position="126"/>
    </location>
</feature>
<protein>
    <recommendedName>
        <fullName evidence="2 12">Flagellar biosynthetic protein FliP</fullName>
    </recommendedName>
</protein>
<dbReference type="RefSeq" id="WP_145191751.1">
    <property type="nucleotide sequence ID" value="NZ_CP036290.1"/>
</dbReference>
<feature type="chain" id="PRO_5021957102" description="Flagellar biosynthetic protein FliP" evidence="13">
    <location>
        <begin position="25"/>
        <end position="267"/>
    </location>
</feature>
<feature type="transmembrane region" description="Helical" evidence="12">
    <location>
        <begin position="65"/>
        <end position="95"/>
    </location>
</feature>
<dbReference type="NCBIfam" id="TIGR01103">
    <property type="entry name" value="fliP"/>
    <property type="match status" value="1"/>
</dbReference>
<keyword evidence="13" id="KW-0732">Signal</keyword>
<evidence type="ECO:0000256" key="10">
    <source>
        <dbReference type="ARBA" id="ARBA00023143"/>
    </source>
</evidence>
<keyword evidence="8 12" id="KW-1133">Transmembrane helix</keyword>
<dbReference type="NCBIfam" id="NF009438">
    <property type="entry name" value="PRK12797.1"/>
    <property type="match status" value="1"/>
</dbReference>
<evidence type="ECO:0000256" key="5">
    <source>
        <dbReference type="ARBA" id="ARBA00022692"/>
    </source>
</evidence>
<dbReference type="Pfam" id="PF00813">
    <property type="entry name" value="FliP"/>
    <property type="match status" value="1"/>
</dbReference>
<evidence type="ECO:0000256" key="7">
    <source>
        <dbReference type="ARBA" id="ARBA00022927"/>
    </source>
</evidence>
<keyword evidence="3 12" id="KW-0813">Transport</keyword>
<dbReference type="GO" id="GO:0044781">
    <property type="term" value="P:bacterial-type flagellum organization"/>
    <property type="evidence" value="ECO:0007669"/>
    <property type="project" value="UniProtKB-UniRule"/>
</dbReference>
<comment type="similarity">
    <text evidence="1 12">Belongs to the FliP/MopC/SpaP family.</text>
</comment>
<evidence type="ECO:0000256" key="2">
    <source>
        <dbReference type="ARBA" id="ARBA00021714"/>
    </source>
</evidence>
<dbReference type="PROSITE" id="PS01060">
    <property type="entry name" value="FLIP_1"/>
    <property type="match status" value="1"/>
</dbReference>
<dbReference type="InterPro" id="IPR005838">
    <property type="entry name" value="T3SS_IM_P"/>
</dbReference>
<dbReference type="Proteomes" id="UP000319342">
    <property type="component" value="Chromosome"/>
</dbReference>
<organism evidence="14 15">
    <name type="scientific">Rohdeia mirabilis</name>
    <dbReference type="NCBI Taxonomy" id="2528008"/>
    <lineage>
        <taxon>Bacteria</taxon>
        <taxon>Pseudomonadati</taxon>
        <taxon>Planctomycetota</taxon>
        <taxon>Planctomycetia</taxon>
        <taxon>Planctomycetia incertae sedis</taxon>
        <taxon>Rohdeia</taxon>
    </lineage>
</organism>
<keyword evidence="11 12" id="KW-1006">Bacterial flagellum protein export</keyword>
<dbReference type="OrthoDB" id="9805111at2"/>
<evidence type="ECO:0000256" key="4">
    <source>
        <dbReference type="ARBA" id="ARBA00022475"/>
    </source>
</evidence>
<gene>
    <name evidence="12 14" type="primary">fliP</name>
    <name evidence="14" type="ORF">Pla163_36220</name>
</gene>
<proteinExistence type="inferred from homology"/>
<keyword evidence="5 12" id="KW-0812">Transmembrane</keyword>
<evidence type="ECO:0000313" key="14">
    <source>
        <dbReference type="EMBL" id="QDU86471.1"/>
    </source>
</evidence>
<dbReference type="PANTHER" id="PTHR30587">
    <property type="entry name" value="FLAGELLAR BIOSYNTHETIC PROTEIN FLIP"/>
    <property type="match status" value="1"/>
</dbReference>
<dbReference type="PRINTS" id="PR01302">
    <property type="entry name" value="TYPE3IMPPROT"/>
</dbReference>
<keyword evidence="6 12" id="KW-1005">Bacterial flagellum biogenesis</keyword>
<evidence type="ECO:0000256" key="9">
    <source>
        <dbReference type="ARBA" id="ARBA00023136"/>
    </source>
</evidence>
<keyword evidence="10" id="KW-0975">Bacterial flagellum</keyword>
<evidence type="ECO:0000256" key="1">
    <source>
        <dbReference type="ARBA" id="ARBA00006257"/>
    </source>
</evidence>
<evidence type="ECO:0000256" key="11">
    <source>
        <dbReference type="ARBA" id="ARBA00023225"/>
    </source>
</evidence>
<dbReference type="PROSITE" id="PS01061">
    <property type="entry name" value="FLIP_2"/>
    <property type="match status" value="1"/>
</dbReference>
<dbReference type="AlphaFoldDB" id="A0A518D4R9"/>
<evidence type="ECO:0000256" key="6">
    <source>
        <dbReference type="ARBA" id="ARBA00022795"/>
    </source>
</evidence>
<reference evidence="14 15" key="1">
    <citation type="submission" date="2019-02" db="EMBL/GenBank/DDBJ databases">
        <title>Deep-cultivation of Planctomycetes and their phenomic and genomic characterization uncovers novel biology.</title>
        <authorList>
            <person name="Wiegand S."/>
            <person name="Jogler M."/>
            <person name="Boedeker C."/>
            <person name="Pinto D."/>
            <person name="Vollmers J."/>
            <person name="Rivas-Marin E."/>
            <person name="Kohn T."/>
            <person name="Peeters S.H."/>
            <person name="Heuer A."/>
            <person name="Rast P."/>
            <person name="Oberbeckmann S."/>
            <person name="Bunk B."/>
            <person name="Jeske O."/>
            <person name="Meyerdierks A."/>
            <person name="Storesund J.E."/>
            <person name="Kallscheuer N."/>
            <person name="Luecker S."/>
            <person name="Lage O.M."/>
            <person name="Pohl T."/>
            <person name="Merkel B.J."/>
            <person name="Hornburger P."/>
            <person name="Mueller R.-W."/>
            <person name="Bruemmer F."/>
            <person name="Labrenz M."/>
            <person name="Spormann A.M."/>
            <person name="Op den Camp H."/>
            <person name="Overmann J."/>
            <person name="Amann R."/>
            <person name="Jetten M.S.M."/>
            <person name="Mascher T."/>
            <person name="Medema M.H."/>
            <person name="Devos D.P."/>
            <person name="Kaster A.-K."/>
            <person name="Ovreas L."/>
            <person name="Rohde M."/>
            <person name="Galperin M.Y."/>
            <person name="Jogler C."/>
        </authorList>
    </citation>
    <scope>NUCLEOTIDE SEQUENCE [LARGE SCALE GENOMIC DNA]</scope>
    <source>
        <strain evidence="14 15">Pla163</strain>
    </source>
</reference>
<sequence length="267" mass="28892" precursor="true">MNRVLLTLLLVAVASVLFAGTAQAVQLPDLSGLTDAMSAIGETAQDVAVDTAEQTEGKLSQALEIVLLLTALSLLPAALISVTCFTRIVIVLSFVRRSLSVNELPPNPVILGLALFLTSFVMAPVFERMYESAYVPYEAGEMPFEEAASAAWHELSGFLISNTRESEIQLFRELSGNDSPESESEMPFTVIVPAFVLSELKTAFQMGFLLFLPFLVIDLVVSSVLLSMGMFMLPPVTISTPFKILLFVLVDGWSLVCQSLVTSFVTG</sequence>
<keyword evidence="14" id="KW-0966">Cell projection</keyword>
<dbReference type="EMBL" id="CP036290">
    <property type="protein sequence ID" value="QDU86471.1"/>
    <property type="molecule type" value="Genomic_DNA"/>
</dbReference>
<evidence type="ECO:0000313" key="15">
    <source>
        <dbReference type="Proteomes" id="UP000319342"/>
    </source>
</evidence>
<dbReference type="PANTHER" id="PTHR30587:SF0">
    <property type="entry name" value="FLAGELLAR BIOSYNTHETIC PROTEIN FLIP"/>
    <property type="match status" value="1"/>
</dbReference>